<keyword evidence="2" id="KW-1185">Reference proteome</keyword>
<comment type="caution">
    <text evidence="1">The sequence shown here is derived from an EMBL/GenBank/DDBJ whole genome shotgun (WGS) entry which is preliminary data.</text>
</comment>
<protein>
    <submittedName>
        <fullName evidence="1">Uncharacterized protein</fullName>
    </submittedName>
</protein>
<dbReference type="EMBL" id="FCOX02000072">
    <property type="protein sequence ID" value="SAL04997.1"/>
    <property type="molecule type" value="Genomic_DNA"/>
</dbReference>
<evidence type="ECO:0000313" key="2">
    <source>
        <dbReference type="Proteomes" id="UP000071859"/>
    </source>
</evidence>
<evidence type="ECO:0000313" key="1">
    <source>
        <dbReference type="EMBL" id="SAL04997.1"/>
    </source>
</evidence>
<dbReference type="AlphaFoldDB" id="A0A158EGG6"/>
<accession>A0A158EGG6</accession>
<proteinExistence type="predicted"/>
<reference evidence="1" key="1">
    <citation type="submission" date="2016-01" db="EMBL/GenBank/DDBJ databases">
        <authorList>
            <person name="Peeters C."/>
        </authorList>
    </citation>
    <scope>NUCLEOTIDE SEQUENCE</scope>
    <source>
        <strain evidence="1">LMG 29321</strain>
    </source>
</reference>
<name>A0A158EGG6_9BURK</name>
<gene>
    <name evidence="1" type="ORF">AWB78_07236</name>
</gene>
<dbReference type="Proteomes" id="UP000071859">
    <property type="component" value="Unassembled WGS sequence"/>
</dbReference>
<sequence>MAEKPDHSLGDRLAVWIVYAGHRGLAGHGLPEKNHHLVVNATFFLVLPKHDVDLPGTEAAHNVIPRLYTEKCSGARDKIESASTS</sequence>
<organism evidence="1 2">
    <name type="scientific">Caballeronia calidae</name>
    <dbReference type="NCBI Taxonomy" id="1777139"/>
    <lineage>
        <taxon>Bacteria</taxon>
        <taxon>Pseudomonadati</taxon>
        <taxon>Pseudomonadota</taxon>
        <taxon>Betaproteobacteria</taxon>
        <taxon>Burkholderiales</taxon>
        <taxon>Burkholderiaceae</taxon>
        <taxon>Caballeronia</taxon>
    </lineage>
</organism>